<name>A0AAU7DRV2_9BACT</name>
<evidence type="ECO:0000256" key="2">
    <source>
        <dbReference type="SAM" id="Phobius"/>
    </source>
</evidence>
<sequence>MSTLDHNEPDDQKVLGSHGPSEIDASAGYEQTDVKVTGIIVFLVSLAILVAVCGVVTYGMGKLINARMNKEDGPNSKWTKTAEIRQLGNLPSSPEMQNKIAEITRTFPTPRVQTDDGNQDVADLHQREDLLLDNYTWVDQSQGKVRIPIERAMQIIAQKGLPVAPTVQQAPLLAGDSKPTVTAPITDGFARTGYEQDQAAAQKAEAQQQAETQQHE</sequence>
<keyword evidence="2" id="KW-0472">Membrane</keyword>
<protein>
    <submittedName>
        <fullName evidence="3">Uncharacterized protein</fullName>
    </submittedName>
</protein>
<feature type="compositionally biased region" description="Basic and acidic residues" evidence="1">
    <location>
        <begin position="1"/>
        <end position="13"/>
    </location>
</feature>
<accession>A0AAU7DRV2</accession>
<proteinExistence type="predicted"/>
<gene>
    <name evidence="3" type="ORF">P8935_10595</name>
</gene>
<evidence type="ECO:0000313" key="3">
    <source>
        <dbReference type="EMBL" id="XBH19742.1"/>
    </source>
</evidence>
<feature type="region of interest" description="Disordered" evidence="1">
    <location>
        <begin position="1"/>
        <end position="24"/>
    </location>
</feature>
<feature type="region of interest" description="Disordered" evidence="1">
    <location>
        <begin position="178"/>
        <end position="216"/>
    </location>
</feature>
<keyword evidence="2" id="KW-1133">Transmembrane helix</keyword>
<organism evidence="3">
    <name type="scientific">Telmatobacter sp. DSM 110680</name>
    <dbReference type="NCBI Taxonomy" id="3036704"/>
    <lineage>
        <taxon>Bacteria</taxon>
        <taxon>Pseudomonadati</taxon>
        <taxon>Acidobacteriota</taxon>
        <taxon>Terriglobia</taxon>
        <taxon>Terriglobales</taxon>
        <taxon>Acidobacteriaceae</taxon>
        <taxon>Telmatobacter</taxon>
    </lineage>
</organism>
<feature type="compositionally biased region" description="Low complexity" evidence="1">
    <location>
        <begin position="195"/>
        <end position="216"/>
    </location>
</feature>
<feature type="transmembrane region" description="Helical" evidence="2">
    <location>
        <begin position="39"/>
        <end position="60"/>
    </location>
</feature>
<keyword evidence="2" id="KW-0812">Transmembrane</keyword>
<dbReference type="RefSeq" id="WP_348264963.1">
    <property type="nucleotide sequence ID" value="NZ_CP121196.1"/>
</dbReference>
<evidence type="ECO:0000256" key="1">
    <source>
        <dbReference type="SAM" id="MobiDB-lite"/>
    </source>
</evidence>
<dbReference type="AlphaFoldDB" id="A0AAU7DRV2"/>
<reference evidence="3" key="1">
    <citation type="submission" date="2023-03" db="EMBL/GenBank/DDBJ databases">
        <title>Edaphobacter sp.</title>
        <authorList>
            <person name="Huber K.J."/>
            <person name="Papendorf J."/>
            <person name="Pilke C."/>
            <person name="Bunk B."/>
            <person name="Sproeer C."/>
            <person name="Pester M."/>
        </authorList>
    </citation>
    <scope>NUCLEOTIDE SEQUENCE</scope>
    <source>
        <strain evidence="3">DSM 110680</strain>
    </source>
</reference>
<dbReference type="EMBL" id="CP121196">
    <property type="protein sequence ID" value="XBH19742.1"/>
    <property type="molecule type" value="Genomic_DNA"/>
</dbReference>